<accession>A0A1Q4VDU2</accession>
<dbReference type="STRING" id="1048205.AB852_04765"/>
<feature type="compositionally biased region" description="Low complexity" evidence="1">
    <location>
        <begin position="123"/>
        <end position="145"/>
    </location>
</feature>
<dbReference type="AlphaFoldDB" id="A0A1Q4VDU2"/>
<keyword evidence="2" id="KW-1133">Transmembrane helix</keyword>
<evidence type="ECO:0008006" key="5">
    <source>
        <dbReference type="Google" id="ProtNLM"/>
    </source>
</evidence>
<gene>
    <name evidence="3" type="ORF">AB852_04765</name>
</gene>
<evidence type="ECO:0000313" key="3">
    <source>
        <dbReference type="EMBL" id="OKH96002.1"/>
    </source>
</evidence>
<proteinExistence type="predicted"/>
<dbReference type="RefSeq" id="WP_073783837.1">
    <property type="nucleotide sequence ID" value="NZ_CP109583.1"/>
</dbReference>
<feature type="transmembrane region" description="Helical" evidence="2">
    <location>
        <begin position="20"/>
        <end position="43"/>
    </location>
</feature>
<comment type="caution">
    <text evidence="3">The sequence shown here is derived from an EMBL/GenBank/DDBJ whole genome shotgun (WGS) entry which is preliminary data.</text>
</comment>
<keyword evidence="2" id="KW-0812">Transmembrane</keyword>
<keyword evidence="4" id="KW-1185">Reference proteome</keyword>
<dbReference type="Proteomes" id="UP000186455">
    <property type="component" value="Unassembled WGS sequence"/>
</dbReference>
<feature type="transmembrane region" description="Helical" evidence="2">
    <location>
        <begin position="86"/>
        <end position="106"/>
    </location>
</feature>
<organism evidence="3 4">
    <name type="scientific">Streptomyces uncialis</name>
    <dbReference type="NCBI Taxonomy" id="1048205"/>
    <lineage>
        <taxon>Bacteria</taxon>
        <taxon>Bacillati</taxon>
        <taxon>Actinomycetota</taxon>
        <taxon>Actinomycetes</taxon>
        <taxon>Kitasatosporales</taxon>
        <taxon>Streptomycetaceae</taxon>
        <taxon>Streptomyces</taxon>
    </lineage>
</organism>
<evidence type="ECO:0000256" key="1">
    <source>
        <dbReference type="SAM" id="MobiDB-lite"/>
    </source>
</evidence>
<protein>
    <recommendedName>
        <fullName evidence="5">Integral membrane protein</fullName>
    </recommendedName>
</protein>
<feature type="transmembrane region" description="Helical" evidence="2">
    <location>
        <begin position="55"/>
        <end position="74"/>
    </location>
</feature>
<feature type="compositionally biased region" description="Pro residues" evidence="1">
    <location>
        <begin position="160"/>
        <end position="174"/>
    </location>
</feature>
<evidence type="ECO:0000313" key="4">
    <source>
        <dbReference type="Proteomes" id="UP000186455"/>
    </source>
</evidence>
<dbReference type="EMBL" id="LFBV01000001">
    <property type="protein sequence ID" value="OKH96002.1"/>
    <property type="molecule type" value="Genomic_DNA"/>
</dbReference>
<evidence type="ECO:0000256" key="2">
    <source>
        <dbReference type="SAM" id="Phobius"/>
    </source>
</evidence>
<name>A0A1Q4VDU2_9ACTN</name>
<sequence>MHGHGPAPQQSQRPTEGMLVLLRVVFVVLSVASCGFLTWGVMLRVAIVTRTQRDWTFFFVSLGLLIGSFALLIADGTDELTTWRGNTGAAVLLIMGIAGAAYFLYADIRHFQSVPRTPPRPPAAYGGPVHPAPGYGYPHPAAHPTAPHPGPQPYGGHTPPASPYPDRTPPPGPYTPTVYSQPPGPGTPAPQPPAPASPPAAPPPQTRPAPARIDQVRAELDELSDFLRSQDTAPGPESGPPGHRGADQRQNREDGW</sequence>
<dbReference type="GeneID" id="96792971"/>
<reference evidence="3 4" key="1">
    <citation type="submission" date="2015-06" db="EMBL/GenBank/DDBJ databases">
        <title>Cloning and characterization of the uncialamcin biosynthetic gene cluster.</title>
        <authorList>
            <person name="Yan X."/>
            <person name="Huang T."/>
            <person name="Ge H."/>
            <person name="Shen B."/>
        </authorList>
    </citation>
    <scope>NUCLEOTIDE SEQUENCE [LARGE SCALE GENOMIC DNA]</scope>
    <source>
        <strain evidence="3 4">DCA2648</strain>
    </source>
</reference>
<feature type="region of interest" description="Disordered" evidence="1">
    <location>
        <begin position="117"/>
        <end position="256"/>
    </location>
</feature>
<feature type="compositionally biased region" description="Basic and acidic residues" evidence="1">
    <location>
        <begin position="244"/>
        <end position="256"/>
    </location>
</feature>
<keyword evidence="2" id="KW-0472">Membrane</keyword>
<feature type="compositionally biased region" description="Pro residues" evidence="1">
    <location>
        <begin position="182"/>
        <end position="207"/>
    </location>
</feature>